<evidence type="ECO:0000313" key="2">
    <source>
        <dbReference type="Proteomes" id="UP001056120"/>
    </source>
</evidence>
<organism evidence="1 2">
    <name type="scientific">Smallanthus sonchifolius</name>
    <dbReference type="NCBI Taxonomy" id="185202"/>
    <lineage>
        <taxon>Eukaryota</taxon>
        <taxon>Viridiplantae</taxon>
        <taxon>Streptophyta</taxon>
        <taxon>Embryophyta</taxon>
        <taxon>Tracheophyta</taxon>
        <taxon>Spermatophyta</taxon>
        <taxon>Magnoliopsida</taxon>
        <taxon>eudicotyledons</taxon>
        <taxon>Gunneridae</taxon>
        <taxon>Pentapetalae</taxon>
        <taxon>asterids</taxon>
        <taxon>campanulids</taxon>
        <taxon>Asterales</taxon>
        <taxon>Asteraceae</taxon>
        <taxon>Asteroideae</taxon>
        <taxon>Heliantheae alliance</taxon>
        <taxon>Millerieae</taxon>
        <taxon>Smallanthus</taxon>
    </lineage>
</organism>
<accession>A0ACB8YRN9</accession>
<sequence length="82" mass="9195">MRISGKKSVIRKSTNTKHPILQAGILNVLHLPTGKKKKRATEIVICKGYGQRCLIKKKHLQYKQAEKGCVSASETRLRNQPG</sequence>
<dbReference type="Proteomes" id="UP001056120">
    <property type="component" value="Linkage Group LG27"/>
</dbReference>
<gene>
    <name evidence="1" type="ORF">L1987_81294</name>
</gene>
<dbReference type="EMBL" id="CM042044">
    <property type="protein sequence ID" value="KAI3687594.1"/>
    <property type="molecule type" value="Genomic_DNA"/>
</dbReference>
<comment type="caution">
    <text evidence="1">The sequence shown here is derived from an EMBL/GenBank/DDBJ whole genome shotgun (WGS) entry which is preliminary data.</text>
</comment>
<reference evidence="2" key="1">
    <citation type="journal article" date="2022" name="Mol. Ecol. Resour.">
        <title>The genomes of chicory, endive, great burdock and yacon provide insights into Asteraceae palaeo-polyploidization history and plant inulin production.</title>
        <authorList>
            <person name="Fan W."/>
            <person name="Wang S."/>
            <person name="Wang H."/>
            <person name="Wang A."/>
            <person name="Jiang F."/>
            <person name="Liu H."/>
            <person name="Zhao H."/>
            <person name="Xu D."/>
            <person name="Zhang Y."/>
        </authorList>
    </citation>
    <scope>NUCLEOTIDE SEQUENCE [LARGE SCALE GENOMIC DNA]</scope>
    <source>
        <strain evidence="2">cv. Yunnan</strain>
    </source>
</reference>
<keyword evidence="2" id="KW-1185">Reference proteome</keyword>
<evidence type="ECO:0000313" key="1">
    <source>
        <dbReference type="EMBL" id="KAI3687594.1"/>
    </source>
</evidence>
<proteinExistence type="predicted"/>
<protein>
    <submittedName>
        <fullName evidence="1">Uncharacterized protein</fullName>
    </submittedName>
</protein>
<name>A0ACB8YRN9_9ASTR</name>
<reference evidence="1 2" key="2">
    <citation type="journal article" date="2022" name="Mol. Ecol. Resour.">
        <title>The genomes of chicory, endive, great burdock and yacon provide insights into Asteraceae paleo-polyploidization history and plant inulin production.</title>
        <authorList>
            <person name="Fan W."/>
            <person name="Wang S."/>
            <person name="Wang H."/>
            <person name="Wang A."/>
            <person name="Jiang F."/>
            <person name="Liu H."/>
            <person name="Zhao H."/>
            <person name="Xu D."/>
            <person name="Zhang Y."/>
        </authorList>
    </citation>
    <scope>NUCLEOTIDE SEQUENCE [LARGE SCALE GENOMIC DNA]</scope>
    <source>
        <strain evidence="2">cv. Yunnan</strain>
        <tissue evidence="1">Leaves</tissue>
    </source>
</reference>